<dbReference type="EMBL" id="JAUUTY010000005">
    <property type="protein sequence ID" value="KAK1630947.1"/>
    <property type="molecule type" value="Genomic_DNA"/>
</dbReference>
<feature type="region of interest" description="Disordered" evidence="1">
    <location>
        <begin position="477"/>
        <end position="501"/>
    </location>
</feature>
<feature type="domain" description="U1-type" evidence="3">
    <location>
        <begin position="402"/>
        <end position="433"/>
    </location>
</feature>
<feature type="domain" description="C2H2-type" evidence="2">
    <location>
        <begin position="513"/>
        <end position="537"/>
    </location>
</feature>
<feature type="domain" description="U1-type" evidence="3">
    <location>
        <begin position="510"/>
        <end position="544"/>
    </location>
</feature>
<dbReference type="Proteomes" id="UP001231189">
    <property type="component" value="Unassembled WGS sequence"/>
</dbReference>
<dbReference type="PANTHER" id="PTHR47487">
    <property type="entry name" value="OS06G0651300 PROTEIN-RELATED"/>
    <property type="match status" value="1"/>
</dbReference>
<sequence length="619" mass="68116">MAAQRAGQQEPTLVMRDALLSQLHMALLRQEIIEADLAKVERDMALHAATGGQQAQITPIPMQSHGVAAMDTGRSQPWPFSSEQPMVRHNAEFDEHKLPDSNKDALLLRLHTARLRQGIIKAEVTQIESAMALGTTTSGYQTQTTQMPIAMPWHGVAAVDAGWLKPCPFNAEQTMAQQNAEFDEHKLPDSNKVVLTNKASPAEKWELTGITIPVTEPKLPRKWNCTICQVQATSEQNLQQHYDGQKHLSNVATLDPTIKASDQKVKSAAEHSLGIQQKKTSSIKWSCSTCQANGTSQSTLEAHLKGKRHQQNIAATCLEGNMDGMPKNVATQEAKSHCIDVLKNSEHPCPFITEQPMAEEFDENKLPDSNKAVPLSKTSLAEKWEQTGITIPVKLPRPPMVWNCIVCQVEAASEQDLQQHYAGKNLLSNVATQDQTTKASDQKAKTTVEPSLGTEQKKTSSIKWSCSTCQANGTSQSTLESHLKGKRHQQNIAGTSTEGDKNSMARNVAAQKWNCTMCQSKCTSETQFEGHCRSKMHQQKIQAILGKGKFAQASSSRIANEVTSHGSNSKNTGTEIEENQAAIYFCEVCNLLCDSSTKLLHHRFGKKHRTMLSAKNESS</sequence>
<name>A0AAD8W101_LOLMU</name>
<feature type="region of interest" description="Disordered" evidence="1">
    <location>
        <begin position="434"/>
        <end position="456"/>
    </location>
</feature>
<comment type="caution">
    <text evidence="4">The sequence shown here is derived from an EMBL/GenBank/DDBJ whole genome shotgun (WGS) entry which is preliminary data.</text>
</comment>
<dbReference type="InterPro" id="IPR013087">
    <property type="entry name" value="Znf_C2H2_type"/>
</dbReference>
<feature type="domain" description="C2H2-type" evidence="2">
    <location>
        <begin position="584"/>
        <end position="608"/>
    </location>
</feature>
<evidence type="ECO:0000256" key="1">
    <source>
        <dbReference type="SAM" id="MobiDB-lite"/>
    </source>
</evidence>
<dbReference type="GO" id="GO:0008270">
    <property type="term" value="F:zinc ion binding"/>
    <property type="evidence" value="ECO:0007669"/>
    <property type="project" value="InterPro"/>
</dbReference>
<reference evidence="4" key="1">
    <citation type="submission" date="2023-07" db="EMBL/GenBank/DDBJ databases">
        <title>A chromosome-level genome assembly of Lolium multiflorum.</title>
        <authorList>
            <person name="Chen Y."/>
            <person name="Copetti D."/>
            <person name="Kolliker R."/>
            <person name="Studer B."/>
        </authorList>
    </citation>
    <scope>NUCLEOTIDE SEQUENCE</scope>
    <source>
        <strain evidence="4">02402/16</strain>
        <tissue evidence="4">Leaf</tissue>
    </source>
</reference>
<gene>
    <name evidence="4" type="ORF">QYE76_005262</name>
</gene>
<dbReference type="InterPro" id="IPR036236">
    <property type="entry name" value="Znf_C2H2_sf"/>
</dbReference>
<dbReference type="AlphaFoldDB" id="A0AAD8W101"/>
<dbReference type="SMART" id="SM00355">
    <property type="entry name" value="ZnF_C2H2"/>
    <property type="match status" value="6"/>
</dbReference>
<evidence type="ECO:0000259" key="3">
    <source>
        <dbReference type="SMART" id="SM00451"/>
    </source>
</evidence>
<proteinExistence type="predicted"/>
<dbReference type="Gene3D" id="3.30.160.60">
    <property type="entry name" value="Classic Zinc Finger"/>
    <property type="match status" value="5"/>
</dbReference>
<feature type="domain" description="U1-type" evidence="3">
    <location>
        <begin position="581"/>
        <end position="615"/>
    </location>
</feature>
<feature type="domain" description="C2H2-type" evidence="2">
    <location>
        <begin position="464"/>
        <end position="488"/>
    </location>
</feature>
<feature type="domain" description="C2H2-type" evidence="2">
    <location>
        <begin position="402"/>
        <end position="422"/>
    </location>
</feature>
<feature type="domain" description="U1-type" evidence="3">
    <location>
        <begin position="282"/>
        <end position="316"/>
    </location>
</feature>
<dbReference type="Pfam" id="PF12874">
    <property type="entry name" value="zf-met"/>
    <property type="match status" value="5"/>
</dbReference>
<evidence type="ECO:0000313" key="4">
    <source>
        <dbReference type="EMBL" id="KAK1630947.1"/>
    </source>
</evidence>
<organism evidence="4 5">
    <name type="scientific">Lolium multiflorum</name>
    <name type="common">Italian ryegrass</name>
    <name type="synonym">Lolium perenne subsp. multiflorum</name>
    <dbReference type="NCBI Taxonomy" id="4521"/>
    <lineage>
        <taxon>Eukaryota</taxon>
        <taxon>Viridiplantae</taxon>
        <taxon>Streptophyta</taxon>
        <taxon>Embryophyta</taxon>
        <taxon>Tracheophyta</taxon>
        <taxon>Spermatophyta</taxon>
        <taxon>Magnoliopsida</taxon>
        <taxon>Liliopsida</taxon>
        <taxon>Poales</taxon>
        <taxon>Poaceae</taxon>
        <taxon>BOP clade</taxon>
        <taxon>Pooideae</taxon>
        <taxon>Poodae</taxon>
        <taxon>Poeae</taxon>
        <taxon>Poeae Chloroplast Group 2 (Poeae type)</taxon>
        <taxon>Loliodinae</taxon>
        <taxon>Loliinae</taxon>
        <taxon>Lolium</taxon>
    </lineage>
</organism>
<evidence type="ECO:0008006" key="6">
    <source>
        <dbReference type="Google" id="ProtNLM"/>
    </source>
</evidence>
<dbReference type="InterPro" id="IPR003604">
    <property type="entry name" value="Matrin/U1-like-C_Znf_C2H2"/>
</dbReference>
<dbReference type="SUPFAM" id="SSF57667">
    <property type="entry name" value="beta-beta-alpha zinc fingers"/>
    <property type="match status" value="5"/>
</dbReference>
<feature type="domain" description="U1-type" evidence="3">
    <location>
        <begin position="461"/>
        <end position="495"/>
    </location>
</feature>
<keyword evidence="5" id="KW-1185">Reference proteome</keyword>
<accession>A0AAD8W101</accession>
<feature type="domain" description="C2H2-type" evidence="2">
    <location>
        <begin position="223"/>
        <end position="247"/>
    </location>
</feature>
<evidence type="ECO:0000259" key="2">
    <source>
        <dbReference type="SMART" id="SM00355"/>
    </source>
</evidence>
<feature type="domain" description="C2H2-type" evidence="2">
    <location>
        <begin position="285"/>
        <end position="309"/>
    </location>
</feature>
<evidence type="ECO:0000313" key="5">
    <source>
        <dbReference type="Proteomes" id="UP001231189"/>
    </source>
</evidence>
<dbReference type="SMART" id="SM00451">
    <property type="entry name" value="ZnF_U1"/>
    <property type="match status" value="6"/>
</dbReference>
<feature type="domain" description="U1-type" evidence="3">
    <location>
        <begin position="220"/>
        <end position="254"/>
    </location>
</feature>
<dbReference type="GO" id="GO:0003676">
    <property type="term" value="F:nucleic acid binding"/>
    <property type="evidence" value="ECO:0007669"/>
    <property type="project" value="InterPro"/>
</dbReference>
<dbReference type="PANTHER" id="PTHR47487:SF17">
    <property type="entry name" value="C2H2-TYPE DOMAIN-CONTAINING PROTEIN"/>
    <property type="match status" value="1"/>
</dbReference>
<protein>
    <recommendedName>
        <fullName evidence="6">C2H2-type domain-containing protein</fullName>
    </recommendedName>
</protein>